<keyword evidence="7" id="KW-1185">Reference proteome</keyword>
<dbReference type="GO" id="GO:0000976">
    <property type="term" value="F:transcription cis-regulatory region binding"/>
    <property type="evidence" value="ECO:0007669"/>
    <property type="project" value="TreeGrafter"/>
</dbReference>
<dbReference type="CDD" id="cd05466">
    <property type="entry name" value="PBP2_LTTR_substrate"/>
    <property type="match status" value="1"/>
</dbReference>
<dbReference type="InterPro" id="IPR036388">
    <property type="entry name" value="WH-like_DNA-bd_sf"/>
</dbReference>
<dbReference type="Gene3D" id="1.10.10.10">
    <property type="entry name" value="Winged helix-like DNA-binding domain superfamily/Winged helix DNA-binding domain"/>
    <property type="match status" value="1"/>
</dbReference>
<dbReference type="OrthoDB" id="8587655at2"/>
<feature type="domain" description="HTH lysR-type" evidence="5">
    <location>
        <begin position="12"/>
        <end position="69"/>
    </location>
</feature>
<keyword evidence="4" id="KW-0804">Transcription</keyword>
<keyword evidence="3" id="KW-0238">DNA-binding</keyword>
<dbReference type="InterPro" id="IPR036390">
    <property type="entry name" value="WH_DNA-bd_sf"/>
</dbReference>
<evidence type="ECO:0000256" key="2">
    <source>
        <dbReference type="ARBA" id="ARBA00023015"/>
    </source>
</evidence>
<dbReference type="EMBL" id="RQXV01000001">
    <property type="protein sequence ID" value="RRD01212.1"/>
    <property type="molecule type" value="Genomic_DNA"/>
</dbReference>
<accession>A0A3P1SVF7</accession>
<dbReference type="PANTHER" id="PTHR30126">
    <property type="entry name" value="HTH-TYPE TRANSCRIPTIONAL REGULATOR"/>
    <property type="match status" value="1"/>
</dbReference>
<evidence type="ECO:0000313" key="6">
    <source>
        <dbReference type="EMBL" id="RRD01212.1"/>
    </source>
</evidence>
<comment type="similarity">
    <text evidence="1">Belongs to the LysR transcriptional regulatory family.</text>
</comment>
<reference evidence="6 7" key="1">
    <citation type="submission" date="2018-11" db="EMBL/GenBank/DDBJ databases">
        <title>The draft genome sequence of Amphritea balenae JAMM 1525T.</title>
        <authorList>
            <person name="Fang Z."/>
            <person name="Zhang Y."/>
            <person name="Han X."/>
        </authorList>
    </citation>
    <scope>NUCLEOTIDE SEQUENCE [LARGE SCALE GENOMIC DNA]</scope>
    <source>
        <strain evidence="6 7">JAMM 1525</strain>
    </source>
</reference>
<evidence type="ECO:0000256" key="4">
    <source>
        <dbReference type="ARBA" id="ARBA00023163"/>
    </source>
</evidence>
<dbReference type="InterPro" id="IPR005119">
    <property type="entry name" value="LysR_subst-bd"/>
</dbReference>
<dbReference type="Pfam" id="PF03466">
    <property type="entry name" value="LysR_substrate"/>
    <property type="match status" value="1"/>
</dbReference>
<dbReference type="InterPro" id="IPR000847">
    <property type="entry name" value="LysR_HTH_N"/>
</dbReference>
<dbReference type="GO" id="GO:0003700">
    <property type="term" value="F:DNA-binding transcription factor activity"/>
    <property type="evidence" value="ECO:0007669"/>
    <property type="project" value="InterPro"/>
</dbReference>
<sequence>MSKVALGQLGDFEIKQLKIFKAVVDCGGFSAAETELNISRPTISNHIAALESRLDMTLCKRGRAGFSLTEEGAVVYQQTKQLLEQLNQFRNTINNLGSSPAGLLKIALSDTFSTDPRCKVTEIFRHFYQQAPDVELQVEVEHMTVMEKLVLNNEVDIAMIPYHRQFEGLNYIHLFTDVNYIYCGHQHPLFNLPEAEITEAVINSSKLIHAGLKPHEEVYHQLAQMNLAGTSYHYESRIAMVMSGFFISFLPEQVASPYVKQGQLKAIGKEMKNFRLGVAVISKKSAQPNRARDLFLETIRQIHNVAETAAPY</sequence>
<name>A0A3P1SVF7_9GAMM</name>
<dbReference type="SUPFAM" id="SSF46785">
    <property type="entry name" value="Winged helix' DNA-binding domain"/>
    <property type="match status" value="1"/>
</dbReference>
<proteinExistence type="inferred from homology"/>
<dbReference type="FunFam" id="1.10.10.10:FF:000001">
    <property type="entry name" value="LysR family transcriptional regulator"/>
    <property type="match status" value="1"/>
</dbReference>
<organism evidence="6 7">
    <name type="scientific">Amphritea balenae</name>
    <dbReference type="NCBI Taxonomy" id="452629"/>
    <lineage>
        <taxon>Bacteria</taxon>
        <taxon>Pseudomonadati</taxon>
        <taxon>Pseudomonadota</taxon>
        <taxon>Gammaproteobacteria</taxon>
        <taxon>Oceanospirillales</taxon>
        <taxon>Oceanospirillaceae</taxon>
        <taxon>Amphritea</taxon>
    </lineage>
</organism>
<dbReference type="PANTHER" id="PTHR30126:SF98">
    <property type="entry name" value="HTH-TYPE TRANSCRIPTIONAL ACTIVATOR BAUR"/>
    <property type="match status" value="1"/>
</dbReference>
<dbReference type="Pfam" id="PF00126">
    <property type="entry name" value="HTH_1"/>
    <property type="match status" value="1"/>
</dbReference>
<dbReference type="RefSeq" id="WP_124924284.1">
    <property type="nucleotide sequence ID" value="NZ_BMOH01000001.1"/>
</dbReference>
<dbReference type="Gene3D" id="3.40.190.290">
    <property type="match status" value="1"/>
</dbReference>
<comment type="caution">
    <text evidence="6">The sequence shown here is derived from an EMBL/GenBank/DDBJ whole genome shotgun (WGS) entry which is preliminary data.</text>
</comment>
<dbReference type="SUPFAM" id="SSF53850">
    <property type="entry name" value="Periplasmic binding protein-like II"/>
    <property type="match status" value="1"/>
</dbReference>
<evidence type="ECO:0000313" key="7">
    <source>
        <dbReference type="Proteomes" id="UP000267535"/>
    </source>
</evidence>
<dbReference type="PROSITE" id="PS50931">
    <property type="entry name" value="HTH_LYSR"/>
    <property type="match status" value="1"/>
</dbReference>
<dbReference type="Proteomes" id="UP000267535">
    <property type="component" value="Unassembled WGS sequence"/>
</dbReference>
<evidence type="ECO:0000259" key="5">
    <source>
        <dbReference type="PROSITE" id="PS50931"/>
    </source>
</evidence>
<protein>
    <submittedName>
        <fullName evidence="6">LysR family transcriptional regulator</fullName>
    </submittedName>
</protein>
<dbReference type="AlphaFoldDB" id="A0A3P1SVF7"/>
<keyword evidence="2" id="KW-0805">Transcription regulation</keyword>
<evidence type="ECO:0000256" key="3">
    <source>
        <dbReference type="ARBA" id="ARBA00023125"/>
    </source>
</evidence>
<evidence type="ECO:0000256" key="1">
    <source>
        <dbReference type="ARBA" id="ARBA00009437"/>
    </source>
</evidence>
<gene>
    <name evidence="6" type="ORF">EHS89_01220</name>
</gene>